<evidence type="ECO:0000313" key="2">
    <source>
        <dbReference type="Proteomes" id="UP001519460"/>
    </source>
</evidence>
<accession>A0ABD0JTH5</accession>
<feature type="non-terminal residue" evidence="1">
    <location>
        <position position="1"/>
    </location>
</feature>
<protein>
    <submittedName>
        <fullName evidence="1">Uncharacterized protein</fullName>
    </submittedName>
</protein>
<organism evidence="1 2">
    <name type="scientific">Batillaria attramentaria</name>
    <dbReference type="NCBI Taxonomy" id="370345"/>
    <lineage>
        <taxon>Eukaryota</taxon>
        <taxon>Metazoa</taxon>
        <taxon>Spiralia</taxon>
        <taxon>Lophotrochozoa</taxon>
        <taxon>Mollusca</taxon>
        <taxon>Gastropoda</taxon>
        <taxon>Caenogastropoda</taxon>
        <taxon>Sorbeoconcha</taxon>
        <taxon>Cerithioidea</taxon>
        <taxon>Batillariidae</taxon>
        <taxon>Batillaria</taxon>
    </lineage>
</organism>
<proteinExistence type="predicted"/>
<name>A0ABD0JTH5_9CAEN</name>
<evidence type="ECO:0000313" key="1">
    <source>
        <dbReference type="EMBL" id="KAK7478188.1"/>
    </source>
</evidence>
<dbReference type="AlphaFoldDB" id="A0ABD0JTH5"/>
<sequence>YDRSALMWWRWGRVHVSACWESDASRVTWVVLELTYGNCTVTCVEALRSSQAADLGVQTEPKVSVMSAERLGETENV</sequence>
<comment type="caution">
    <text evidence="1">The sequence shown here is derived from an EMBL/GenBank/DDBJ whole genome shotgun (WGS) entry which is preliminary data.</text>
</comment>
<dbReference type="EMBL" id="JACVVK020000331">
    <property type="protein sequence ID" value="KAK7478188.1"/>
    <property type="molecule type" value="Genomic_DNA"/>
</dbReference>
<dbReference type="Proteomes" id="UP001519460">
    <property type="component" value="Unassembled WGS sequence"/>
</dbReference>
<gene>
    <name evidence="1" type="ORF">BaRGS_00030549</name>
</gene>
<feature type="non-terminal residue" evidence="1">
    <location>
        <position position="77"/>
    </location>
</feature>
<keyword evidence="2" id="KW-1185">Reference proteome</keyword>
<reference evidence="1 2" key="1">
    <citation type="journal article" date="2023" name="Sci. Data">
        <title>Genome assembly of the Korean intertidal mud-creeper Batillaria attramentaria.</title>
        <authorList>
            <person name="Patra A.K."/>
            <person name="Ho P.T."/>
            <person name="Jun S."/>
            <person name="Lee S.J."/>
            <person name="Kim Y."/>
            <person name="Won Y.J."/>
        </authorList>
    </citation>
    <scope>NUCLEOTIDE SEQUENCE [LARGE SCALE GENOMIC DNA]</scope>
    <source>
        <strain evidence="1">Wonlab-2016</strain>
    </source>
</reference>